<accession>A0A7I9WV66</accession>
<dbReference type="InterPro" id="IPR005471">
    <property type="entry name" value="Tscrpt_reg_IclR_N"/>
</dbReference>
<dbReference type="InterPro" id="IPR014757">
    <property type="entry name" value="Tscrpt_reg_IclR_C"/>
</dbReference>
<dbReference type="PANTHER" id="PTHR30136:SF24">
    <property type="entry name" value="HTH-TYPE TRANSCRIPTIONAL REPRESSOR ALLR"/>
    <property type="match status" value="1"/>
</dbReference>
<dbReference type="InterPro" id="IPR036388">
    <property type="entry name" value="WH-like_DNA-bd_sf"/>
</dbReference>
<dbReference type="SMART" id="SM00346">
    <property type="entry name" value="HTH_ICLR"/>
    <property type="match status" value="1"/>
</dbReference>
<reference evidence="5 6" key="1">
    <citation type="journal article" date="2019" name="Emerg. Microbes Infect.">
        <title>Comprehensive subspecies identification of 175 nontuberculous mycobacteria species based on 7547 genomic profiles.</title>
        <authorList>
            <person name="Matsumoto Y."/>
            <person name="Kinjo T."/>
            <person name="Motooka D."/>
            <person name="Nabeya D."/>
            <person name="Jung N."/>
            <person name="Uechi K."/>
            <person name="Horii T."/>
            <person name="Iida T."/>
            <person name="Fujita J."/>
            <person name="Nakamura S."/>
        </authorList>
    </citation>
    <scope>NUCLEOTIDE SEQUENCE [LARGE SCALE GENOMIC DNA]</scope>
    <source>
        <strain evidence="5 6">JCM 13392</strain>
    </source>
</reference>
<dbReference type="Gene3D" id="3.30.450.40">
    <property type="match status" value="1"/>
</dbReference>
<dbReference type="SUPFAM" id="SSF55781">
    <property type="entry name" value="GAF domain-like"/>
    <property type="match status" value="1"/>
</dbReference>
<keyword evidence="3" id="KW-0804">Transcription</keyword>
<keyword evidence="1" id="KW-0805">Transcription regulation</keyword>
<evidence type="ECO:0000256" key="1">
    <source>
        <dbReference type="ARBA" id="ARBA00023015"/>
    </source>
</evidence>
<keyword evidence="2" id="KW-0238">DNA-binding</keyword>
<protein>
    <recommendedName>
        <fullName evidence="4">IclR-ED domain-containing protein</fullName>
    </recommendedName>
</protein>
<dbReference type="InterPro" id="IPR036390">
    <property type="entry name" value="WH_DNA-bd_sf"/>
</dbReference>
<evidence type="ECO:0000313" key="5">
    <source>
        <dbReference type="EMBL" id="GFG61156.1"/>
    </source>
</evidence>
<dbReference type="EMBL" id="BLKT01000003">
    <property type="protein sequence ID" value="GFG61156.1"/>
    <property type="molecule type" value="Genomic_DNA"/>
</dbReference>
<organism evidence="5 6">
    <name type="scientific">Mycolicibacterium murale</name>
    <dbReference type="NCBI Taxonomy" id="182220"/>
    <lineage>
        <taxon>Bacteria</taxon>
        <taxon>Bacillati</taxon>
        <taxon>Actinomycetota</taxon>
        <taxon>Actinomycetes</taxon>
        <taxon>Mycobacteriales</taxon>
        <taxon>Mycobacteriaceae</taxon>
        <taxon>Mycolicibacterium</taxon>
    </lineage>
</organism>
<dbReference type="GO" id="GO:0003677">
    <property type="term" value="F:DNA binding"/>
    <property type="evidence" value="ECO:0007669"/>
    <property type="project" value="UniProtKB-KW"/>
</dbReference>
<evidence type="ECO:0000313" key="6">
    <source>
        <dbReference type="Proteomes" id="UP000465241"/>
    </source>
</evidence>
<sequence length="248" mass="26296">MAGNTGQPGQTVSGRLLTVLDCFDVEHRTLTLTEIAQRAQLPLSTARRLILELVDWRGLERVADGSYRIGVRLWQVGALAPQARDIREAALPYMHDLFEATRENVQLAVLDGAEALCIEKVSGDKAVPTATQVGGRLPLHTTGVGKALLAFSPRELLERVVAGGLDRATIHSIVEPGRLASALDGVRRTGVAFSYQEMTIGAISVATPIVAAGRLWGALGIVTHSGTSLERLAPAVRTAALGIGRSAL</sequence>
<dbReference type="GO" id="GO:0003700">
    <property type="term" value="F:DNA-binding transcription factor activity"/>
    <property type="evidence" value="ECO:0007669"/>
    <property type="project" value="TreeGrafter"/>
</dbReference>
<evidence type="ECO:0000256" key="2">
    <source>
        <dbReference type="ARBA" id="ARBA00023125"/>
    </source>
</evidence>
<comment type="caution">
    <text evidence="5">The sequence shown here is derived from an EMBL/GenBank/DDBJ whole genome shotgun (WGS) entry which is preliminary data.</text>
</comment>
<dbReference type="InterPro" id="IPR050707">
    <property type="entry name" value="HTH_MetabolicPath_Reg"/>
</dbReference>
<name>A0A7I9WV66_9MYCO</name>
<dbReference type="RefSeq" id="WP_193491006.1">
    <property type="nucleotide sequence ID" value="NZ_BAAAMC010000010.1"/>
</dbReference>
<dbReference type="Pfam" id="PF01614">
    <property type="entry name" value="IclR_C"/>
    <property type="match status" value="1"/>
</dbReference>
<keyword evidence="6" id="KW-1185">Reference proteome</keyword>
<proteinExistence type="predicted"/>
<dbReference type="PANTHER" id="PTHR30136">
    <property type="entry name" value="HELIX-TURN-HELIX TRANSCRIPTIONAL REGULATOR, ICLR FAMILY"/>
    <property type="match status" value="1"/>
</dbReference>
<dbReference type="PROSITE" id="PS51078">
    <property type="entry name" value="ICLR_ED"/>
    <property type="match status" value="1"/>
</dbReference>
<dbReference type="AlphaFoldDB" id="A0A7I9WV66"/>
<feature type="domain" description="IclR-ED" evidence="4">
    <location>
        <begin position="72"/>
        <end position="248"/>
    </location>
</feature>
<gene>
    <name evidence="5" type="ORF">MMUR_52920</name>
</gene>
<dbReference type="GO" id="GO:0045892">
    <property type="term" value="P:negative regulation of DNA-templated transcription"/>
    <property type="evidence" value="ECO:0007669"/>
    <property type="project" value="TreeGrafter"/>
</dbReference>
<dbReference type="Proteomes" id="UP000465241">
    <property type="component" value="Unassembled WGS sequence"/>
</dbReference>
<dbReference type="SUPFAM" id="SSF46785">
    <property type="entry name" value="Winged helix' DNA-binding domain"/>
    <property type="match status" value="1"/>
</dbReference>
<dbReference type="Gene3D" id="1.10.10.10">
    <property type="entry name" value="Winged helix-like DNA-binding domain superfamily/Winged helix DNA-binding domain"/>
    <property type="match status" value="1"/>
</dbReference>
<evidence type="ECO:0000256" key="3">
    <source>
        <dbReference type="ARBA" id="ARBA00023163"/>
    </source>
</evidence>
<dbReference type="Pfam" id="PF09339">
    <property type="entry name" value="HTH_IclR"/>
    <property type="match status" value="1"/>
</dbReference>
<evidence type="ECO:0000259" key="4">
    <source>
        <dbReference type="PROSITE" id="PS51078"/>
    </source>
</evidence>
<dbReference type="InterPro" id="IPR029016">
    <property type="entry name" value="GAF-like_dom_sf"/>
</dbReference>